<dbReference type="EMBL" id="JAMKBI010000006">
    <property type="protein sequence ID" value="MCZ8533716.1"/>
    <property type="molecule type" value="Genomic_DNA"/>
</dbReference>
<dbReference type="SMART" id="SM00382">
    <property type="entry name" value="AAA"/>
    <property type="match status" value="1"/>
</dbReference>
<dbReference type="Proteomes" id="UP001152172">
    <property type="component" value="Unassembled WGS sequence"/>
</dbReference>
<dbReference type="InterPro" id="IPR003593">
    <property type="entry name" value="AAA+_ATPase"/>
</dbReference>
<evidence type="ECO:0000256" key="1">
    <source>
        <dbReference type="ARBA" id="ARBA00022448"/>
    </source>
</evidence>
<sequence length="302" mass="34253">MLELKKIRVQFGDKQVLKDISIKFQPGEIIGLVAPNGTGKSTLMNVIMNYLSPNQGQVILNHELQYSSKANEVKIHQGVSMMPDQSDLYNHVSGMNHLKIYQAMWNSIPKLIDDTIVQLGMESYVKKKTGTYSLGMRQRLCFAMQIVSDTQVMLMDEVMNGLDPTHVELISQILLQKKAEGKTIIIASHLLENLEQYADRIFFMKNGELKLVDELVPGFTDNKVTTVRVSNFSQEYLEVFKKQFSGLHVQTLPSGKTLIDVSKQDTETLGSITQYLIAQQLTDFSFGKLTLNDLYSMEYQQK</sequence>
<dbReference type="InterPro" id="IPR051782">
    <property type="entry name" value="ABC_Transporter_VariousFunc"/>
</dbReference>
<evidence type="ECO:0000313" key="5">
    <source>
        <dbReference type="EMBL" id="MCZ8533716.1"/>
    </source>
</evidence>
<dbReference type="PROSITE" id="PS00211">
    <property type="entry name" value="ABC_TRANSPORTER_1"/>
    <property type="match status" value="1"/>
</dbReference>
<reference evidence="5" key="1">
    <citation type="submission" date="2022-05" db="EMBL/GenBank/DDBJ databases">
        <authorList>
            <person name="Colautti A."/>
            <person name="Iacumin L."/>
        </authorList>
    </citation>
    <scope>NUCLEOTIDE SEQUENCE</scope>
    <source>
        <strain evidence="5">DSM 30747</strain>
    </source>
</reference>
<dbReference type="InterPro" id="IPR027417">
    <property type="entry name" value="P-loop_NTPase"/>
</dbReference>
<keyword evidence="3 5" id="KW-0067">ATP-binding</keyword>
<dbReference type="PANTHER" id="PTHR42939">
    <property type="entry name" value="ABC TRANSPORTER ATP-BINDING PROTEIN ALBC-RELATED"/>
    <property type="match status" value="1"/>
</dbReference>
<evidence type="ECO:0000259" key="4">
    <source>
        <dbReference type="PROSITE" id="PS50893"/>
    </source>
</evidence>
<dbReference type="CDD" id="cd03230">
    <property type="entry name" value="ABC_DR_subfamily_A"/>
    <property type="match status" value="1"/>
</dbReference>
<keyword evidence="1" id="KW-0813">Transport</keyword>
<dbReference type="SUPFAM" id="SSF52540">
    <property type="entry name" value="P-loop containing nucleoside triphosphate hydrolases"/>
    <property type="match status" value="1"/>
</dbReference>
<dbReference type="GO" id="GO:0005524">
    <property type="term" value="F:ATP binding"/>
    <property type="evidence" value="ECO:0007669"/>
    <property type="project" value="UniProtKB-KW"/>
</dbReference>
<dbReference type="AlphaFoldDB" id="A0A9X3RA54"/>
<proteinExistence type="predicted"/>
<evidence type="ECO:0000256" key="3">
    <source>
        <dbReference type="ARBA" id="ARBA00022840"/>
    </source>
</evidence>
<dbReference type="PROSITE" id="PS50893">
    <property type="entry name" value="ABC_TRANSPORTER_2"/>
    <property type="match status" value="1"/>
</dbReference>
<evidence type="ECO:0000256" key="2">
    <source>
        <dbReference type="ARBA" id="ARBA00022741"/>
    </source>
</evidence>
<dbReference type="Pfam" id="PF00005">
    <property type="entry name" value="ABC_tran"/>
    <property type="match status" value="1"/>
</dbReference>
<dbReference type="InterPro" id="IPR003439">
    <property type="entry name" value="ABC_transporter-like_ATP-bd"/>
</dbReference>
<gene>
    <name evidence="5" type="ORF">M9R61_10355</name>
</gene>
<comment type="caution">
    <text evidence="5">The sequence shown here is derived from an EMBL/GenBank/DDBJ whole genome shotgun (WGS) entry which is preliminary data.</text>
</comment>
<dbReference type="InterPro" id="IPR017871">
    <property type="entry name" value="ABC_transporter-like_CS"/>
</dbReference>
<protein>
    <submittedName>
        <fullName evidence="5">ATP-binding cassette domain-containing protein</fullName>
    </submittedName>
</protein>
<evidence type="ECO:0000313" key="6">
    <source>
        <dbReference type="Proteomes" id="UP001152172"/>
    </source>
</evidence>
<dbReference type="GO" id="GO:0016887">
    <property type="term" value="F:ATP hydrolysis activity"/>
    <property type="evidence" value="ECO:0007669"/>
    <property type="project" value="InterPro"/>
</dbReference>
<dbReference type="PANTHER" id="PTHR42939:SF1">
    <property type="entry name" value="ABC TRANSPORTER ATP-BINDING PROTEIN ALBC-RELATED"/>
    <property type="match status" value="1"/>
</dbReference>
<keyword evidence="2" id="KW-0547">Nucleotide-binding</keyword>
<name>A0A9X3RA54_9BACI</name>
<accession>A0A9X3RA54</accession>
<keyword evidence="6" id="KW-1185">Reference proteome</keyword>
<feature type="domain" description="ABC transporter" evidence="4">
    <location>
        <begin position="2"/>
        <end position="231"/>
    </location>
</feature>
<dbReference type="Gene3D" id="3.40.50.300">
    <property type="entry name" value="P-loop containing nucleotide triphosphate hydrolases"/>
    <property type="match status" value="1"/>
</dbReference>
<organism evidence="5 6">
    <name type="scientific">Psychrobacillus psychrodurans</name>
    <dbReference type="NCBI Taxonomy" id="126157"/>
    <lineage>
        <taxon>Bacteria</taxon>
        <taxon>Bacillati</taxon>
        <taxon>Bacillota</taxon>
        <taxon>Bacilli</taxon>
        <taxon>Bacillales</taxon>
        <taxon>Bacillaceae</taxon>
        <taxon>Psychrobacillus</taxon>
    </lineage>
</organism>
<dbReference type="RefSeq" id="WP_269922010.1">
    <property type="nucleotide sequence ID" value="NZ_JAMKBI010000006.1"/>
</dbReference>